<reference evidence="2" key="1">
    <citation type="submission" date="2021-03" db="EMBL/GenBank/DDBJ databases">
        <title>Molecular epidemiology and mechanisms of colistin and carbapenem resistance in Enterobacteriaceae from clinical isolates, the environment and porcine samples in Pretoria, South Africa.</title>
        <authorList>
            <person name="Bogoshi D."/>
            <person name="Mbelle N.M."/>
            <person name="Naidoo V."/>
            <person name="Osei Sekyere J."/>
        </authorList>
    </citation>
    <scope>NUCLEOTIDE SEQUENCE</scope>
    <source>
        <strain evidence="2">C080</strain>
    </source>
</reference>
<accession>A0A939SR62</accession>
<gene>
    <name evidence="2" type="ORF">J4732_11570</name>
</gene>
<dbReference type="EMBL" id="JAGETR010000069">
    <property type="protein sequence ID" value="MBO2006896.1"/>
    <property type="molecule type" value="Genomic_DNA"/>
</dbReference>
<dbReference type="AlphaFoldDB" id="A0A939SR62"/>
<sequence>MGRFNGIYLQEGWCTVALNRSCRYGSTLMARRRRHSAQLQAVFDKWKTFEKLMVDKVSETYGSDDWEAMWQPLSNPIPARPSATLSKRAGHRALGSGEPGGFGGLAMRR</sequence>
<evidence type="ECO:0000313" key="2">
    <source>
        <dbReference type="EMBL" id="MBO2006896.1"/>
    </source>
</evidence>
<feature type="compositionally biased region" description="Gly residues" evidence="1">
    <location>
        <begin position="97"/>
        <end position="109"/>
    </location>
</feature>
<organism evidence="2">
    <name type="scientific">Serratia marcescens</name>
    <dbReference type="NCBI Taxonomy" id="615"/>
    <lineage>
        <taxon>Bacteria</taxon>
        <taxon>Pseudomonadati</taxon>
        <taxon>Pseudomonadota</taxon>
        <taxon>Gammaproteobacteria</taxon>
        <taxon>Enterobacterales</taxon>
        <taxon>Yersiniaceae</taxon>
        <taxon>Serratia</taxon>
    </lineage>
</organism>
<proteinExistence type="predicted"/>
<evidence type="ECO:0000256" key="1">
    <source>
        <dbReference type="SAM" id="MobiDB-lite"/>
    </source>
</evidence>
<comment type="caution">
    <text evidence="2">The sequence shown here is derived from an EMBL/GenBank/DDBJ whole genome shotgun (WGS) entry which is preliminary data.</text>
</comment>
<protein>
    <submittedName>
        <fullName evidence="2">Uncharacterized protein</fullName>
    </submittedName>
</protein>
<name>A0A939SR62_SERMA</name>
<feature type="region of interest" description="Disordered" evidence="1">
    <location>
        <begin position="80"/>
        <end position="109"/>
    </location>
</feature>